<dbReference type="GO" id="GO:0003677">
    <property type="term" value="F:DNA binding"/>
    <property type="evidence" value="ECO:0007669"/>
    <property type="project" value="InterPro"/>
</dbReference>
<dbReference type="AlphaFoldDB" id="A0AAE4YDL1"/>
<dbReference type="EMBL" id="JAABNR010000008">
    <property type="protein sequence ID" value="NBZ87925.1"/>
    <property type="molecule type" value="Genomic_DNA"/>
</dbReference>
<accession>A0AAE4YDL1</accession>
<gene>
    <name evidence="2" type="ORF">GV832_10075</name>
</gene>
<sequence length="104" mass="11625">MKETAEDQAVTGKALENSGARLLEIVEGLEELADRMDVLKEDRKKRLAAAKSDGYDPKAIQRVIRQRAMTTEAKSKERDLFAVVGVYEAAIWEAERGPEMDGMK</sequence>
<name>A0AAE4YDL1_9RHOB</name>
<evidence type="ECO:0000313" key="2">
    <source>
        <dbReference type="EMBL" id="NBZ87925.1"/>
    </source>
</evidence>
<proteinExistence type="predicted"/>
<dbReference type="RefSeq" id="WP_168774732.1">
    <property type="nucleotide sequence ID" value="NZ_JAABNR010000008.1"/>
</dbReference>
<organism evidence="2 3">
    <name type="scientific">Stagnihabitans tardus</name>
    <dbReference type="NCBI Taxonomy" id="2699202"/>
    <lineage>
        <taxon>Bacteria</taxon>
        <taxon>Pseudomonadati</taxon>
        <taxon>Pseudomonadota</taxon>
        <taxon>Alphaproteobacteria</taxon>
        <taxon>Rhodobacterales</taxon>
        <taxon>Paracoccaceae</taxon>
        <taxon>Stagnihabitans</taxon>
    </lineage>
</organism>
<evidence type="ECO:0000259" key="1">
    <source>
        <dbReference type="Pfam" id="PF10073"/>
    </source>
</evidence>
<dbReference type="Proteomes" id="UP001193501">
    <property type="component" value="Unassembled WGS sequence"/>
</dbReference>
<feature type="domain" description="GapR-like DNA-binding" evidence="1">
    <location>
        <begin position="21"/>
        <end position="91"/>
    </location>
</feature>
<keyword evidence="3" id="KW-1185">Reference proteome</keyword>
<protein>
    <submittedName>
        <fullName evidence="2">DUF2312 domain-containing protein</fullName>
    </submittedName>
</protein>
<comment type="caution">
    <text evidence="2">The sequence shown here is derived from an EMBL/GenBank/DDBJ whole genome shotgun (WGS) entry which is preliminary data.</text>
</comment>
<evidence type="ECO:0000313" key="3">
    <source>
        <dbReference type="Proteomes" id="UP001193501"/>
    </source>
</evidence>
<dbReference type="Pfam" id="PF10073">
    <property type="entry name" value="GapR_DNA-bd"/>
    <property type="match status" value="1"/>
</dbReference>
<reference evidence="2" key="1">
    <citation type="submission" date="2020-01" db="EMBL/GenBank/DDBJ databases">
        <authorList>
            <person name="Chen W.-M."/>
        </authorList>
    </citation>
    <scope>NUCLEOTIDE SEQUENCE</scope>
    <source>
        <strain evidence="2">CYK-10</strain>
    </source>
</reference>
<dbReference type="InterPro" id="IPR046367">
    <property type="entry name" value="GapR-like_DNA-bd"/>
</dbReference>